<feature type="region of interest" description="Disordered" evidence="1">
    <location>
        <begin position="283"/>
        <end position="361"/>
    </location>
</feature>
<proteinExistence type="predicted"/>
<feature type="transmembrane region" description="Helical" evidence="2">
    <location>
        <begin position="105"/>
        <end position="125"/>
    </location>
</feature>
<evidence type="ECO:0000313" key="3">
    <source>
        <dbReference type="EMBL" id="CAD8794442.1"/>
    </source>
</evidence>
<organism evidence="3">
    <name type="scientific">Hemiselmis tepida</name>
    <dbReference type="NCBI Taxonomy" id="464990"/>
    <lineage>
        <taxon>Eukaryota</taxon>
        <taxon>Cryptophyceae</taxon>
        <taxon>Cryptomonadales</taxon>
        <taxon>Hemiselmidaceae</taxon>
        <taxon>Hemiselmis</taxon>
    </lineage>
</organism>
<name>A0A7S0VNX9_9CRYP</name>
<feature type="transmembrane region" description="Helical" evidence="2">
    <location>
        <begin position="249"/>
        <end position="273"/>
    </location>
</feature>
<feature type="non-terminal residue" evidence="3">
    <location>
        <position position="361"/>
    </location>
</feature>
<keyword evidence="2" id="KW-0472">Membrane</keyword>
<reference evidence="3" key="1">
    <citation type="submission" date="2021-01" db="EMBL/GenBank/DDBJ databases">
        <authorList>
            <person name="Corre E."/>
            <person name="Pelletier E."/>
            <person name="Niang G."/>
            <person name="Scheremetjew M."/>
            <person name="Finn R."/>
            <person name="Kale V."/>
            <person name="Holt S."/>
            <person name="Cochrane G."/>
            <person name="Meng A."/>
            <person name="Brown T."/>
            <person name="Cohen L."/>
        </authorList>
    </citation>
    <scope>NUCLEOTIDE SEQUENCE</scope>
    <source>
        <strain evidence="3">CCMP443</strain>
    </source>
</reference>
<feature type="compositionally biased region" description="Basic and acidic residues" evidence="1">
    <location>
        <begin position="324"/>
        <end position="337"/>
    </location>
</feature>
<keyword evidence="2" id="KW-0812">Transmembrane</keyword>
<sequence length="361" mass="38191">MGALLLRLEGITLIFCGLGCFYGCFMAQDVIEQAFRSACAGAAEAADCLGDLGDSTEPVPAYTQDQCRIDIKEKLGCTCAGTLASCDCAGSYIELVQENWPEGCFIGGICACVVCVVFTGIPAFIASKRKMRCCSIFTFSVMCIIFALPFLFVGGSCTAIAVLIRRPATIGIDMDNCESSVANLSAAASEKVSAKLDSASAASGQTFESTGDAERDAQLNATALAFKACGAKAFCAGVRNLSGDMFWTATYIGVPFCIAGILMGIGMFWCCLWRKGLPGKAVKPGKDDVVPFSDIQEEKPRAKQKPPPKKPEPKASPAKTPPPEAKKPPEPKQEPAKLQKSGSAKSPKTPERAQSKRKLQA</sequence>
<evidence type="ECO:0000256" key="1">
    <source>
        <dbReference type="SAM" id="MobiDB-lite"/>
    </source>
</evidence>
<protein>
    <submittedName>
        <fullName evidence="3">Uncharacterized protein</fullName>
    </submittedName>
</protein>
<evidence type="ECO:0000256" key="2">
    <source>
        <dbReference type="SAM" id="Phobius"/>
    </source>
</evidence>
<feature type="transmembrane region" description="Helical" evidence="2">
    <location>
        <begin position="137"/>
        <end position="164"/>
    </location>
</feature>
<dbReference type="EMBL" id="HBFN01014027">
    <property type="protein sequence ID" value="CAD8794442.1"/>
    <property type="molecule type" value="Transcribed_RNA"/>
</dbReference>
<dbReference type="AlphaFoldDB" id="A0A7S0VNX9"/>
<gene>
    <name evidence="3" type="ORF">HTEP1355_LOCUS8075</name>
</gene>
<accession>A0A7S0VNX9</accession>
<keyword evidence="2" id="KW-1133">Transmembrane helix</keyword>